<organism evidence="1 2">
    <name type="scientific">Candidatus Roizmanbacteria bacterium RIFCSPHIGHO2_02_FULL_43_11</name>
    <dbReference type="NCBI Taxonomy" id="1802043"/>
    <lineage>
        <taxon>Bacteria</taxon>
        <taxon>Candidatus Roizmaniibacteriota</taxon>
    </lineage>
</organism>
<comment type="caution">
    <text evidence="1">The sequence shown here is derived from an EMBL/GenBank/DDBJ whole genome shotgun (WGS) entry which is preliminary data.</text>
</comment>
<proteinExistence type="predicted"/>
<evidence type="ECO:0000313" key="2">
    <source>
        <dbReference type="Proteomes" id="UP000178098"/>
    </source>
</evidence>
<name>A0A1F7HE04_9BACT</name>
<dbReference type="Proteomes" id="UP000178098">
    <property type="component" value="Unassembled WGS sequence"/>
</dbReference>
<protein>
    <submittedName>
        <fullName evidence="1">Uncharacterized protein</fullName>
    </submittedName>
</protein>
<reference evidence="1 2" key="1">
    <citation type="journal article" date="2016" name="Nat. Commun.">
        <title>Thousands of microbial genomes shed light on interconnected biogeochemical processes in an aquifer system.</title>
        <authorList>
            <person name="Anantharaman K."/>
            <person name="Brown C.T."/>
            <person name="Hug L.A."/>
            <person name="Sharon I."/>
            <person name="Castelle C.J."/>
            <person name="Probst A.J."/>
            <person name="Thomas B.C."/>
            <person name="Singh A."/>
            <person name="Wilkins M.J."/>
            <person name="Karaoz U."/>
            <person name="Brodie E.L."/>
            <person name="Williams K.H."/>
            <person name="Hubbard S.S."/>
            <person name="Banfield J.F."/>
        </authorList>
    </citation>
    <scope>NUCLEOTIDE SEQUENCE [LARGE SCALE GENOMIC DNA]</scope>
</reference>
<evidence type="ECO:0000313" key="1">
    <source>
        <dbReference type="EMBL" id="OGK29537.1"/>
    </source>
</evidence>
<dbReference type="AlphaFoldDB" id="A0A1F7HE04"/>
<gene>
    <name evidence="1" type="ORF">A3D08_01245</name>
</gene>
<sequence length="135" mass="15168">MMVDSLLPGNRSQPDFRFETFRCPFGVLYEKVIPFPESQVSGEDLVSRLKRGLQGQLNITEERQNGHVQYELQPTPLQDGLMFKVLVNGRSIVPGSDLCSDVRLQVIDEKGVADQQIVAEALSQAFHDVVISMYD</sequence>
<dbReference type="EMBL" id="MFZT01000045">
    <property type="protein sequence ID" value="OGK29537.1"/>
    <property type="molecule type" value="Genomic_DNA"/>
</dbReference>
<accession>A0A1F7HE04</accession>